<comment type="caution">
    <text evidence="2">The sequence shown here is derived from an EMBL/GenBank/DDBJ whole genome shotgun (WGS) entry which is preliminary data.</text>
</comment>
<dbReference type="EMBL" id="VJMI01011987">
    <property type="protein sequence ID" value="KAF0751295.1"/>
    <property type="molecule type" value="Genomic_DNA"/>
</dbReference>
<reference evidence="2 3" key="1">
    <citation type="submission" date="2019-06" db="EMBL/GenBank/DDBJ databases">
        <title>Genomics analysis of Aphanomyces spp. identifies a new class of oomycete effector associated with host adaptation.</title>
        <authorList>
            <person name="Gaulin E."/>
        </authorList>
    </citation>
    <scope>NUCLEOTIDE SEQUENCE [LARGE SCALE GENOMIC DNA]</scope>
    <source>
        <strain evidence="2 3">E</strain>
    </source>
</reference>
<sequence>MTKETTCKVLCVDAICTQQESGICISYALFDGTPGDENTTGGLESLLEMDVDIYGEQDQHLGFDPCVSLETLALQSPHGSNTNEKTWNEEGENNDVAPIDSTAETAKQDRRRLSLRKELFQHRIKAQDLSSPGPKSENDGMTACRPCYEQPEYDLASPLALPPSPTSFYEPDETLAIDGESNSNQDDARPDPMLSKASTKLIRGRKVKHGGIYSLLLKGLKRTDDYNDSAVLVDSAKENTMAKNHAYVTLTTDAAGEVAEAAAHTPSKRMSPSPSKMQVRHGGIYRMLREKT</sequence>
<dbReference type="VEuPathDB" id="FungiDB:H257_00687"/>
<name>A0A6A5AD21_APHAT</name>
<accession>A0A6A5AD21</accession>
<feature type="region of interest" description="Disordered" evidence="1">
    <location>
        <begin position="77"/>
        <end position="111"/>
    </location>
</feature>
<proteinExistence type="predicted"/>
<evidence type="ECO:0000313" key="2">
    <source>
        <dbReference type="EMBL" id="KAF0751295.1"/>
    </source>
</evidence>
<feature type="region of interest" description="Disordered" evidence="1">
    <location>
        <begin position="123"/>
        <end position="193"/>
    </location>
</feature>
<protein>
    <submittedName>
        <fullName evidence="2">Uncharacterized protein</fullName>
    </submittedName>
</protein>
<gene>
    <name evidence="2" type="ORF">AaE_006435</name>
</gene>
<dbReference type="AlphaFoldDB" id="A0A6A5AD21"/>
<dbReference type="Proteomes" id="UP000469452">
    <property type="component" value="Unassembled WGS sequence"/>
</dbReference>
<organism evidence="2 3">
    <name type="scientific">Aphanomyces astaci</name>
    <name type="common">Crayfish plague agent</name>
    <dbReference type="NCBI Taxonomy" id="112090"/>
    <lineage>
        <taxon>Eukaryota</taxon>
        <taxon>Sar</taxon>
        <taxon>Stramenopiles</taxon>
        <taxon>Oomycota</taxon>
        <taxon>Saprolegniomycetes</taxon>
        <taxon>Saprolegniales</taxon>
        <taxon>Verrucalvaceae</taxon>
        <taxon>Aphanomyces</taxon>
    </lineage>
</organism>
<evidence type="ECO:0000256" key="1">
    <source>
        <dbReference type="SAM" id="MobiDB-lite"/>
    </source>
</evidence>
<evidence type="ECO:0000313" key="3">
    <source>
        <dbReference type="Proteomes" id="UP000469452"/>
    </source>
</evidence>